<dbReference type="PROSITE" id="PS50043">
    <property type="entry name" value="HTH_LUXR_2"/>
    <property type="match status" value="1"/>
</dbReference>
<dbReference type="EMBL" id="CP042829">
    <property type="protein sequence ID" value="QFG02647.1"/>
    <property type="molecule type" value="Genomic_DNA"/>
</dbReference>
<dbReference type="PANTHER" id="PTHR43214:SF37">
    <property type="entry name" value="TRANSCRIPTIONAL REGULATORY PROTEIN YDFI"/>
    <property type="match status" value="1"/>
</dbReference>
<evidence type="ECO:0000313" key="6">
    <source>
        <dbReference type="EMBL" id="QFG02647.1"/>
    </source>
</evidence>
<dbReference type="InterPro" id="IPR001789">
    <property type="entry name" value="Sig_transdc_resp-reg_receiver"/>
</dbReference>
<dbReference type="PROSITE" id="PS50110">
    <property type="entry name" value="RESPONSE_REGULATORY"/>
    <property type="match status" value="1"/>
</dbReference>
<dbReference type="CDD" id="cd06170">
    <property type="entry name" value="LuxR_C_like"/>
    <property type="match status" value="1"/>
</dbReference>
<evidence type="ECO:0000313" key="7">
    <source>
        <dbReference type="Proteomes" id="UP000326331"/>
    </source>
</evidence>
<dbReference type="Pfam" id="PF00196">
    <property type="entry name" value="GerE"/>
    <property type="match status" value="1"/>
</dbReference>
<evidence type="ECO:0000259" key="4">
    <source>
        <dbReference type="PROSITE" id="PS50043"/>
    </source>
</evidence>
<dbReference type="Gene3D" id="3.40.50.2300">
    <property type="match status" value="1"/>
</dbReference>
<proteinExistence type="predicted"/>
<sequence>MNQMRPQPRTLPARTAGATARGTGPIRILLVDDHAVIRQALRMLLEAQPELEVVADVENGREAVQAVERLQPDVVLMDVVMPGLNGLEATRQIRRIAPSTRVVMLSGFVDEDQLLDAIRSGASGYIIKKSDVSELVLAIQTVHRGNSYFSSSLSEGFDLAEVLYQAKRADQRNGMDTLTSREREVLQLIAEGYTNQGIANELYISVKTVEAHKAHIMAKLHARNRTDLIRYAIRKGIVRLESVDEAQAMLDDAEAAAG</sequence>
<keyword evidence="2" id="KW-0238">DNA-binding</keyword>
<keyword evidence="7" id="KW-1185">Reference proteome</keyword>
<gene>
    <name evidence="6" type="ORF">Tbon_04855</name>
</gene>
<dbReference type="SMART" id="SM00448">
    <property type="entry name" value="REC"/>
    <property type="match status" value="1"/>
</dbReference>
<feature type="domain" description="HTH luxR-type" evidence="4">
    <location>
        <begin position="171"/>
        <end position="236"/>
    </location>
</feature>
<keyword evidence="1 3" id="KW-0597">Phosphoprotein</keyword>
<dbReference type="SMART" id="SM00421">
    <property type="entry name" value="HTH_LUXR"/>
    <property type="match status" value="1"/>
</dbReference>
<accession>A0ABX6C0B1</accession>
<feature type="domain" description="Response regulatory" evidence="5">
    <location>
        <begin position="27"/>
        <end position="143"/>
    </location>
</feature>
<organism evidence="6 7">
    <name type="scientific">Tepidiforma bonchosmolovskayae</name>
    <dbReference type="NCBI Taxonomy" id="2601677"/>
    <lineage>
        <taxon>Bacteria</taxon>
        <taxon>Bacillati</taxon>
        <taxon>Chloroflexota</taxon>
        <taxon>Tepidiformia</taxon>
        <taxon>Tepidiformales</taxon>
        <taxon>Tepidiformaceae</taxon>
        <taxon>Tepidiforma</taxon>
    </lineage>
</organism>
<dbReference type="InterPro" id="IPR058245">
    <property type="entry name" value="NreC/VraR/RcsB-like_REC"/>
</dbReference>
<dbReference type="Pfam" id="PF00072">
    <property type="entry name" value="Response_reg"/>
    <property type="match status" value="1"/>
</dbReference>
<evidence type="ECO:0000259" key="5">
    <source>
        <dbReference type="PROSITE" id="PS50110"/>
    </source>
</evidence>
<dbReference type="PRINTS" id="PR00038">
    <property type="entry name" value="HTHLUXR"/>
</dbReference>
<reference evidence="6 7" key="1">
    <citation type="submission" date="2019-10" db="EMBL/GenBank/DDBJ databases">
        <title>Thermopilla bonchosmolovskayae gen. nov., sp. nov., a moderately thermophilic Chloroflexi bacterium from a Chukotka hot spring (Arctic, Russia), representing a novel classis Thermopillaia, which include previously uncultivated lineage OLB14.</title>
        <authorList>
            <person name="Kochetkova T.V."/>
            <person name="Zayulina K.S."/>
            <person name="Zhigarkov V.S."/>
            <person name="Minaev N.V."/>
            <person name="Novikov A."/>
            <person name="Toshchakov S.V."/>
            <person name="Elcheninov A.G."/>
            <person name="Kublanov I.V."/>
        </authorList>
    </citation>
    <scope>NUCLEOTIDE SEQUENCE [LARGE SCALE GENOMIC DNA]</scope>
    <source>
        <strain evidence="6 7">3753O</strain>
    </source>
</reference>
<evidence type="ECO:0000256" key="2">
    <source>
        <dbReference type="ARBA" id="ARBA00023125"/>
    </source>
</evidence>
<dbReference type="InterPro" id="IPR016032">
    <property type="entry name" value="Sig_transdc_resp-reg_C-effctor"/>
</dbReference>
<evidence type="ECO:0000256" key="3">
    <source>
        <dbReference type="PROSITE-ProRule" id="PRU00169"/>
    </source>
</evidence>
<feature type="modified residue" description="4-aspartylphosphate" evidence="3">
    <location>
        <position position="78"/>
    </location>
</feature>
<dbReference type="InterPro" id="IPR000792">
    <property type="entry name" value="Tscrpt_reg_LuxR_C"/>
</dbReference>
<dbReference type="Proteomes" id="UP000326331">
    <property type="component" value="Chromosome"/>
</dbReference>
<dbReference type="PANTHER" id="PTHR43214">
    <property type="entry name" value="TWO-COMPONENT RESPONSE REGULATOR"/>
    <property type="match status" value="1"/>
</dbReference>
<dbReference type="InterPro" id="IPR039420">
    <property type="entry name" value="WalR-like"/>
</dbReference>
<name>A0ABX6C0B1_9CHLR</name>
<dbReference type="InterPro" id="IPR011006">
    <property type="entry name" value="CheY-like_superfamily"/>
</dbReference>
<dbReference type="SUPFAM" id="SSF52172">
    <property type="entry name" value="CheY-like"/>
    <property type="match status" value="1"/>
</dbReference>
<dbReference type="PROSITE" id="PS00622">
    <property type="entry name" value="HTH_LUXR_1"/>
    <property type="match status" value="1"/>
</dbReference>
<evidence type="ECO:0000256" key="1">
    <source>
        <dbReference type="ARBA" id="ARBA00022553"/>
    </source>
</evidence>
<dbReference type="CDD" id="cd17535">
    <property type="entry name" value="REC_NarL-like"/>
    <property type="match status" value="1"/>
</dbReference>
<protein>
    <submittedName>
        <fullName evidence="6">Response regulator transcription factor</fullName>
    </submittedName>
</protein>
<dbReference type="SUPFAM" id="SSF46894">
    <property type="entry name" value="C-terminal effector domain of the bipartite response regulators"/>
    <property type="match status" value="1"/>
</dbReference>